<gene>
    <name evidence="2" type="primary">mshD_1</name>
    <name evidence="2" type="ORF">BEI61_00586</name>
</gene>
<name>A0A1E3AJT8_9FIRM</name>
<dbReference type="RefSeq" id="WP_069151171.1">
    <property type="nucleotide sequence ID" value="NZ_MCGH01000001.1"/>
</dbReference>
<dbReference type="SUPFAM" id="SSF55729">
    <property type="entry name" value="Acyl-CoA N-acyltransferases (Nat)"/>
    <property type="match status" value="1"/>
</dbReference>
<dbReference type="Gene3D" id="1.25.10.10">
    <property type="entry name" value="Leucine-rich Repeat Variant"/>
    <property type="match status" value="1"/>
</dbReference>
<dbReference type="Pfam" id="PF00583">
    <property type="entry name" value="Acetyltransf_1"/>
    <property type="match status" value="1"/>
</dbReference>
<dbReference type="InterPro" id="IPR016181">
    <property type="entry name" value="Acyl_CoA_acyltransferase"/>
</dbReference>
<keyword evidence="2" id="KW-0012">Acyltransferase</keyword>
<dbReference type="EMBL" id="MCGH01000001">
    <property type="protein sequence ID" value="ODM08957.1"/>
    <property type="molecule type" value="Genomic_DNA"/>
</dbReference>
<comment type="caution">
    <text evidence="2">The sequence shown here is derived from an EMBL/GenBank/DDBJ whole genome shotgun (WGS) entry which is preliminary data.</text>
</comment>
<dbReference type="InterPro" id="IPR011989">
    <property type="entry name" value="ARM-like"/>
</dbReference>
<keyword evidence="2" id="KW-0808">Transferase</keyword>
<dbReference type="Proteomes" id="UP000094067">
    <property type="component" value="Unassembled WGS sequence"/>
</dbReference>
<dbReference type="EC" id="2.3.1.189" evidence="2"/>
<dbReference type="InterPro" id="IPR000182">
    <property type="entry name" value="GNAT_dom"/>
</dbReference>
<feature type="domain" description="N-acetyltransferase" evidence="1">
    <location>
        <begin position="249"/>
        <end position="404"/>
    </location>
</feature>
<accession>A0A1E3AJT8</accession>
<protein>
    <submittedName>
        <fullName evidence="2">Mycothiol acetyltransferase</fullName>
        <ecNumber evidence="2">2.3.1.189</ecNumber>
    </submittedName>
</protein>
<evidence type="ECO:0000259" key="1">
    <source>
        <dbReference type="PROSITE" id="PS51186"/>
    </source>
</evidence>
<sequence>MKSTQTELRSRGKASKEEIAACAGLSAEELAKELHNPDPCLRTAAAYCLHPEMEGAAELLLEQLCRETCLYTRIAVCESLEKGGRAAAEKMIPYLGRVGKNQHRSLPDKVSAKKSYPLPRDLIARTLAGMDLAVFPLLLDVLDTGDTWKITEALDAVGFMAFYHPSLVSEKNADRVIRLLKKESDEIIQWKALLCLSAFPVPEGIRVLKEFAGRTDLLGAEAARSLKLIDGRAKKEKQEEKSVPPASGWHIVPMTEEYAAEYLGWNYSAPYDFYNIPEENRQENMEEIKGAIDNWFAVADESGMLKGFYEFSFHEEQGEKVMEIGLGMRPEETGKGMGLKFVNAGISYARSFYHYERGTVVLLAADFNQRAIKTYERAGFVRYGERRAVSYGRPVIFVCMKQVR</sequence>
<dbReference type="AlphaFoldDB" id="A0A1E3AJT8"/>
<dbReference type="PATRIC" id="fig|1432052.4.peg.657"/>
<dbReference type="InterPro" id="IPR016024">
    <property type="entry name" value="ARM-type_fold"/>
</dbReference>
<organism evidence="2 3">
    <name type="scientific">Eisenbergiella tayi</name>
    <dbReference type="NCBI Taxonomy" id="1432052"/>
    <lineage>
        <taxon>Bacteria</taxon>
        <taxon>Bacillati</taxon>
        <taxon>Bacillota</taxon>
        <taxon>Clostridia</taxon>
        <taxon>Lachnospirales</taxon>
        <taxon>Lachnospiraceae</taxon>
        <taxon>Eisenbergiella</taxon>
    </lineage>
</organism>
<dbReference type="PROSITE" id="PS51186">
    <property type="entry name" value="GNAT"/>
    <property type="match status" value="1"/>
</dbReference>
<dbReference type="Gene3D" id="3.40.630.30">
    <property type="match status" value="1"/>
</dbReference>
<dbReference type="GO" id="GO:0035447">
    <property type="term" value="F:mycothiol synthase activity"/>
    <property type="evidence" value="ECO:0007669"/>
    <property type="project" value="UniProtKB-EC"/>
</dbReference>
<reference evidence="2 3" key="1">
    <citation type="submission" date="2016-07" db="EMBL/GenBank/DDBJ databases">
        <title>Characterization of isolates of Eisenbergiella tayi derived from blood cultures, using whole genome sequencing.</title>
        <authorList>
            <person name="Burdz T."/>
            <person name="Wiebe D."/>
            <person name="Huynh C."/>
            <person name="Bernard K."/>
        </authorList>
    </citation>
    <scope>NUCLEOTIDE SEQUENCE [LARGE SCALE GENOMIC DNA]</scope>
    <source>
        <strain evidence="2 3">NML 110608</strain>
    </source>
</reference>
<evidence type="ECO:0000313" key="2">
    <source>
        <dbReference type="EMBL" id="ODM08957.1"/>
    </source>
</evidence>
<proteinExistence type="predicted"/>
<evidence type="ECO:0000313" key="3">
    <source>
        <dbReference type="Proteomes" id="UP000094067"/>
    </source>
</evidence>
<dbReference type="SUPFAM" id="SSF48371">
    <property type="entry name" value="ARM repeat"/>
    <property type="match status" value="1"/>
</dbReference>